<feature type="transmembrane region" description="Helical" evidence="7">
    <location>
        <begin position="437"/>
        <end position="464"/>
    </location>
</feature>
<keyword evidence="3 7" id="KW-0812">Transmembrane</keyword>
<gene>
    <name evidence="8" type="ORF">BASA50_010574</name>
</gene>
<evidence type="ECO:0000256" key="5">
    <source>
        <dbReference type="ARBA" id="ARBA00023136"/>
    </source>
</evidence>
<dbReference type="PANTHER" id="PTHR12385">
    <property type="entry name" value="CHOLINE TRANSPORTER-LIKE (SLC FAMILY 44)"/>
    <property type="match status" value="1"/>
</dbReference>
<proteinExistence type="inferred from homology"/>
<dbReference type="PANTHER" id="PTHR12385:SF14">
    <property type="entry name" value="CHOLINE TRANSPORTER-LIKE 2"/>
    <property type="match status" value="1"/>
</dbReference>
<feature type="transmembrane region" description="Helical" evidence="7">
    <location>
        <begin position="386"/>
        <end position="417"/>
    </location>
</feature>
<comment type="caution">
    <text evidence="8">The sequence shown here is derived from an EMBL/GenBank/DDBJ whole genome shotgun (WGS) entry which is preliminary data.</text>
</comment>
<dbReference type="Proteomes" id="UP001648503">
    <property type="component" value="Unassembled WGS sequence"/>
</dbReference>
<evidence type="ECO:0000256" key="6">
    <source>
        <dbReference type="ARBA" id="ARBA00023180"/>
    </source>
</evidence>
<reference evidence="8 9" key="1">
    <citation type="submission" date="2021-02" db="EMBL/GenBank/DDBJ databases">
        <title>Variation within the Batrachochytrium salamandrivorans European outbreak.</title>
        <authorList>
            <person name="Kelly M."/>
            <person name="Pasmans F."/>
            <person name="Shea T.P."/>
            <person name="Munoz J.F."/>
            <person name="Carranza S."/>
            <person name="Cuomo C.A."/>
            <person name="Martel A."/>
        </authorList>
    </citation>
    <scope>NUCLEOTIDE SEQUENCE [LARGE SCALE GENOMIC DNA]</scope>
    <source>
        <strain evidence="8 9">AMFP18/2</strain>
    </source>
</reference>
<sequence>MSRSKNDRIVPEGTIVPQPRVVVKRKCRDIVFLIIFIAYWVGMAIVAQSAIASGDPRRLIAPIDYLDEYCGANNSMTNSSLYDLTSKPYLYYIDPVALSPAVCISACPNITVLTVTPSTGICTYSSTPSILNYTSYINTGMCSAYIYKSSPILNRCVPTESIPSIYINQTVSSGNTTISANGILTAGRSYAIQAITDIFTTWPVIATFLAISLALCFIWLLLMQWLAGVFVWLILLLSNIVMIGVSCWLYFYWKAKLNAYNSSGSSNESSNTNTFINGQILSAKNEVTASMVLFIVCSIIAGLLLLISIALFKRIRIAVQIIKEASRALITMPLIVFFPMWIYTGLIFLIIYFIAIMLYLMTPTGPVKISTIALTITDPNISQEMIWYHLAGCIWCFTFLSGINQITIAGAIAKWYWTMNKKERQHLPVIHSFYRVLRYHLGSVALGSFLLTILELVRILLWYIQRQAQKTHNQTLQYIVACLQCCTKCAEMVMKFINKNAYIFIAIKGKAFFKSASDSSSLLLRNALRLVAVDFIADFILIISKLTVTTLCGFLCYLWFTTRPLQYADVKFPFIIVALVVVNSYMIATAFFSIYHMAIDTIFLSFLEDSESNDGTPQKPYFMSENLKRIVGKPNLMHENVEGAVKSTHISEF</sequence>
<feature type="transmembrane region" description="Helical" evidence="7">
    <location>
        <begin position="30"/>
        <end position="51"/>
    </location>
</feature>
<feature type="transmembrane region" description="Helical" evidence="7">
    <location>
        <begin position="202"/>
        <end position="222"/>
    </location>
</feature>
<keyword evidence="4 7" id="KW-1133">Transmembrane helix</keyword>
<evidence type="ECO:0000313" key="9">
    <source>
        <dbReference type="Proteomes" id="UP001648503"/>
    </source>
</evidence>
<feature type="transmembrane region" description="Helical" evidence="7">
    <location>
        <begin position="333"/>
        <end position="360"/>
    </location>
</feature>
<dbReference type="EMBL" id="JAFCIX010000495">
    <property type="protein sequence ID" value="KAH6588703.1"/>
    <property type="molecule type" value="Genomic_DNA"/>
</dbReference>
<comment type="function">
    <text evidence="7">Probably involved in transport through the plasma membrane.</text>
</comment>
<organism evidence="8 9">
    <name type="scientific">Batrachochytrium salamandrivorans</name>
    <dbReference type="NCBI Taxonomy" id="1357716"/>
    <lineage>
        <taxon>Eukaryota</taxon>
        <taxon>Fungi</taxon>
        <taxon>Fungi incertae sedis</taxon>
        <taxon>Chytridiomycota</taxon>
        <taxon>Chytridiomycota incertae sedis</taxon>
        <taxon>Chytridiomycetes</taxon>
        <taxon>Rhizophydiales</taxon>
        <taxon>Rhizophydiales incertae sedis</taxon>
        <taxon>Batrachochytrium</taxon>
    </lineage>
</organism>
<name>A0ABQ8EY79_9FUNG</name>
<keyword evidence="6" id="KW-0325">Glycoprotein</keyword>
<feature type="transmembrane region" description="Helical" evidence="7">
    <location>
        <begin position="535"/>
        <end position="560"/>
    </location>
</feature>
<accession>A0ABQ8EY79</accession>
<comment type="similarity">
    <text evidence="2 7">Belongs to the CTL (choline transporter-like) family.</text>
</comment>
<protein>
    <recommendedName>
        <fullName evidence="7">Protein PNS1</fullName>
    </recommendedName>
</protein>
<keyword evidence="5 7" id="KW-0472">Membrane</keyword>
<feature type="transmembrane region" description="Helical" evidence="7">
    <location>
        <begin position="572"/>
        <end position="595"/>
    </location>
</feature>
<evidence type="ECO:0000256" key="2">
    <source>
        <dbReference type="ARBA" id="ARBA00007168"/>
    </source>
</evidence>
<evidence type="ECO:0000256" key="1">
    <source>
        <dbReference type="ARBA" id="ARBA00004141"/>
    </source>
</evidence>
<keyword evidence="9" id="KW-1185">Reference proteome</keyword>
<feature type="transmembrane region" description="Helical" evidence="7">
    <location>
        <begin position="229"/>
        <end position="253"/>
    </location>
</feature>
<comment type="subcellular location">
    <subcellularLocation>
        <location evidence="7">Cell membrane</location>
        <topology evidence="7">Multi-pass membrane protein</topology>
    </subcellularLocation>
    <subcellularLocation>
        <location evidence="1">Membrane</location>
        <topology evidence="1">Multi-pass membrane protein</topology>
    </subcellularLocation>
</comment>
<evidence type="ECO:0000256" key="3">
    <source>
        <dbReference type="ARBA" id="ARBA00022692"/>
    </source>
</evidence>
<dbReference type="InterPro" id="IPR007603">
    <property type="entry name" value="Choline_transptr-like"/>
</dbReference>
<evidence type="ECO:0000256" key="7">
    <source>
        <dbReference type="RuleBase" id="RU368066"/>
    </source>
</evidence>
<evidence type="ECO:0000256" key="4">
    <source>
        <dbReference type="ARBA" id="ARBA00022989"/>
    </source>
</evidence>
<dbReference type="Pfam" id="PF04515">
    <property type="entry name" value="Choline_transpo"/>
    <property type="match status" value="1"/>
</dbReference>
<feature type="transmembrane region" description="Helical" evidence="7">
    <location>
        <begin position="291"/>
        <end position="312"/>
    </location>
</feature>
<evidence type="ECO:0000313" key="8">
    <source>
        <dbReference type="EMBL" id="KAH6588703.1"/>
    </source>
</evidence>